<dbReference type="Proteomes" id="UP001196509">
    <property type="component" value="Unassembled WGS sequence"/>
</dbReference>
<dbReference type="PANTHER" id="PTHR43537">
    <property type="entry name" value="TRANSCRIPTIONAL REGULATOR, GNTR FAMILY"/>
    <property type="match status" value="1"/>
</dbReference>
<proteinExistence type="predicted"/>
<dbReference type="EMBL" id="JAICBX010000001">
    <property type="protein sequence ID" value="MBW8635680.1"/>
    <property type="molecule type" value="Genomic_DNA"/>
</dbReference>
<gene>
    <name evidence="5" type="ORF">K1W69_00655</name>
</gene>
<dbReference type="InterPro" id="IPR000524">
    <property type="entry name" value="Tscrpt_reg_HTH_GntR"/>
</dbReference>
<dbReference type="SUPFAM" id="SSF46785">
    <property type="entry name" value="Winged helix' DNA-binding domain"/>
    <property type="match status" value="1"/>
</dbReference>
<dbReference type="InterPro" id="IPR036390">
    <property type="entry name" value="WH_DNA-bd_sf"/>
</dbReference>
<keyword evidence="1" id="KW-0805">Transcription regulation</keyword>
<organism evidence="5 6">
    <name type="scientific">Flavimaribacter sediminis</name>
    <dbReference type="NCBI Taxonomy" id="2865987"/>
    <lineage>
        <taxon>Bacteria</taxon>
        <taxon>Pseudomonadati</taxon>
        <taxon>Pseudomonadota</taxon>
        <taxon>Alphaproteobacteria</taxon>
        <taxon>Hyphomicrobiales</taxon>
        <taxon>Rhizobiaceae</taxon>
        <taxon>Flavimaribacter</taxon>
    </lineage>
</organism>
<dbReference type="PROSITE" id="PS50949">
    <property type="entry name" value="HTH_GNTR"/>
    <property type="match status" value="1"/>
</dbReference>
<dbReference type="InterPro" id="IPR036388">
    <property type="entry name" value="WH-like_DNA-bd_sf"/>
</dbReference>
<dbReference type="SUPFAM" id="SSF48008">
    <property type="entry name" value="GntR ligand-binding domain-like"/>
    <property type="match status" value="1"/>
</dbReference>
<evidence type="ECO:0000313" key="5">
    <source>
        <dbReference type="EMBL" id="MBW8635680.1"/>
    </source>
</evidence>
<evidence type="ECO:0000313" key="6">
    <source>
        <dbReference type="Proteomes" id="UP001196509"/>
    </source>
</evidence>
<dbReference type="InterPro" id="IPR011711">
    <property type="entry name" value="GntR_C"/>
</dbReference>
<sequence length="240" mass="27156">MPTTSEETAQTGKPARHHFAIDRKRPAAIQVYEDLRSRIISLELKPGEGLSRLELVQQYGVSQTPVRDAFILLEKEGLIEVYPQSKTLVSKIDIAQARETQFLRTAVELEIGRVLARSDDRSLTKEARHIWQSQERVLETENWIDRFRDLDTRFHAALAEAAGQANLWDLIISRSGHIDRLRNLHLPDAGKAATVLSDHRGILDAIEASDQDRTADAIRKHLSGTLSAVDLIVSRYPDYF</sequence>
<evidence type="ECO:0000256" key="1">
    <source>
        <dbReference type="ARBA" id="ARBA00023015"/>
    </source>
</evidence>
<dbReference type="Gene3D" id="1.10.10.10">
    <property type="entry name" value="Winged helix-like DNA-binding domain superfamily/Winged helix DNA-binding domain"/>
    <property type="match status" value="1"/>
</dbReference>
<dbReference type="CDD" id="cd07377">
    <property type="entry name" value="WHTH_GntR"/>
    <property type="match status" value="1"/>
</dbReference>
<keyword evidence="2" id="KW-0238">DNA-binding</keyword>
<dbReference type="GO" id="GO:0003677">
    <property type="term" value="F:DNA binding"/>
    <property type="evidence" value="ECO:0007669"/>
    <property type="project" value="UniProtKB-KW"/>
</dbReference>
<dbReference type="GO" id="GO:0003700">
    <property type="term" value="F:DNA-binding transcription factor activity"/>
    <property type="evidence" value="ECO:0007669"/>
    <property type="project" value="InterPro"/>
</dbReference>
<dbReference type="PANTHER" id="PTHR43537:SF45">
    <property type="entry name" value="GNTR FAMILY REGULATORY PROTEIN"/>
    <property type="match status" value="1"/>
</dbReference>
<protein>
    <submittedName>
        <fullName evidence="5">GntR family transcriptional regulator</fullName>
    </submittedName>
</protein>
<dbReference type="SMART" id="SM00345">
    <property type="entry name" value="HTH_GNTR"/>
    <property type="match status" value="1"/>
</dbReference>
<name>A0AAE2ZJG4_9HYPH</name>
<dbReference type="InterPro" id="IPR008920">
    <property type="entry name" value="TF_FadR/GntR_C"/>
</dbReference>
<evidence type="ECO:0000256" key="2">
    <source>
        <dbReference type="ARBA" id="ARBA00023125"/>
    </source>
</evidence>
<comment type="caution">
    <text evidence="5">The sequence shown here is derived from an EMBL/GenBank/DDBJ whole genome shotgun (WGS) entry which is preliminary data.</text>
</comment>
<dbReference type="Pfam" id="PF00392">
    <property type="entry name" value="GntR"/>
    <property type="match status" value="1"/>
</dbReference>
<dbReference type="SMART" id="SM00895">
    <property type="entry name" value="FCD"/>
    <property type="match status" value="1"/>
</dbReference>
<keyword evidence="3" id="KW-0804">Transcription</keyword>
<evidence type="ECO:0000256" key="3">
    <source>
        <dbReference type="ARBA" id="ARBA00023163"/>
    </source>
</evidence>
<dbReference type="AlphaFoldDB" id="A0AAE2ZJG4"/>
<dbReference type="Pfam" id="PF07729">
    <property type="entry name" value="FCD"/>
    <property type="match status" value="1"/>
</dbReference>
<accession>A0AAE2ZJG4</accession>
<dbReference type="Gene3D" id="1.20.120.530">
    <property type="entry name" value="GntR ligand-binding domain-like"/>
    <property type="match status" value="1"/>
</dbReference>
<keyword evidence="6" id="KW-1185">Reference proteome</keyword>
<dbReference type="RefSeq" id="WP_220226407.1">
    <property type="nucleotide sequence ID" value="NZ_JAICBX010000001.1"/>
</dbReference>
<feature type="domain" description="HTH gntR-type" evidence="4">
    <location>
        <begin position="25"/>
        <end position="92"/>
    </location>
</feature>
<reference evidence="5" key="1">
    <citation type="submission" date="2021-08" db="EMBL/GenBank/DDBJ databases">
        <title>Hoeflea bacterium WL0058 sp. nov., isolated from the sediment.</title>
        <authorList>
            <person name="Wang L."/>
            <person name="Zhang D."/>
        </authorList>
    </citation>
    <scope>NUCLEOTIDE SEQUENCE</scope>
    <source>
        <strain evidence="5">WL0058</strain>
    </source>
</reference>
<evidence type="ECO:0000259" key="4">
    <source>
        <dbReference type="PROSITE" id="PS50949"/>
    </source>
</evidence>